<keyword evidence="2" id="KW-1185">Reference proteome</keyword>
<protein>
    <submittedName>
        <fullName evidence="1">Uncharacterized protein</fullName>
    </submittedName>
</protein>
<evidence type="ECO:0000313" key="2">
    <source>
        <dbReference type="Proteomes" id="UP000192761"/>
    </source>
</evidence>
<sequence>MRILNNPELQQVAGGTPPFPNGTYIGQTYWFEGTTYYWETYLVAGEGGSEGTFVTGWATPVYDESHNQIGWQGA</sequence>
<dbReference type="AlphaFoldDB" id="A0A1W1XYY6"/>
<proteinExistence type="predicted"/>
<dbReference type="Proteomes" id="UP000192761">
    <property type="component" value="Unassembled WGS sequence"/>
</dbReference>
<dbReference type="OrthoDB" id="9766459at2"/>
<accession>A0A1W1XYY6</accession>
<name>A0A1W1XYY6_9NEIS</name>
<organism evidence="1 2">
    <name type="scientific">Andreprevotia lacus DSM 23236</name>
    <dbReference type="NCBI Taxonomy" id="1121001"/>
    <lineage>
        <taxon>Bacteria</taxon>
        <taxon>Pseudomonadati</taxon>
        <taxon>Pseudomonadota</taxon>
        <taxon>Betaproteobacteria</taxon>
        <taxon>Neisseriales</taxon>
        <taxon>Chitinibacteraceae</taxon>
        <taxon>Andreprevotia</taxon>
    </lineage>
</organism>
<dbReference type="EMBL" id="FWXD01000030">
    <property type="protein sequence ID" value="SMC29180.1"/>
    <property type="molecule type" value="Genomic_DNA"/>
</dbReference>
<reference evidence="1 2" key="1">
    <citation type="submission" date="2017-04" db="EMBL/GenBank/DDBJ databases">
        <authorList>
            <person name="Afonso C.L."/>
            <person name="Miller P.J."/>
            <person name="Scott M.A."/>
            <person name="Spackman E."/>
            <person name="Goraichik I."/>
            <person name="Dimitrov K.M."/>
            <person name="Suarez D.L."/>
            <person name="Swayne D.E."/>
        </authorList>
    </citation>
    <scope>NUCLEOTIDE SEQUENCE [LARGE SCALE GENOMIC DNA]</scope>
    <source>
        <strain evidence="1 2">DSM 23236</strain>
    </source>
</reference>
<evidence type="ECO:0000313" key="1">
    <source>
        <dbReference type="EMBL" id="SMC29180.1"/>
    </source>
</evidence>
<dbReference type="STRING" id="1121001.SAMN02745857_03658"/>
<dbReference type="RefSeq" id="WP_084092602.1">
    <property type="nucleotide sequence ID" value="NZ_FWXD01000030.1"/>
</dbReference>
<gene>
    <name evidence="1" type="ORF">SAMN02745857_03658</name>
</gene>